<feature type="signal peptide" evidence="1">
    <location>
        <begin position="1"/>
        <end position="21"/>
    </location>
</feature>
<evidence type="ECO:0000259" key="2">
    <source>
        <dbReference type="Pfam" id="PF13488"/>
    </source>
</evidence>
<comment type="caution">
    <text evidence="3">The sequence shown here is derived from an EMBL/GenBank/DDBJ whole genome shotgun (WGS) entry which is preliminary data.</text>
</comment>
<protein>
    <submittedName>
        <fullName evidence="3">Bacteriocin</fullName>
    </submittedName>
</protein>
<feature type="domain" description="Glycine zipper" evidence="2">
    <location>
        <begin position="28"/>
        <end position="70"/>
    </location>
</feature>
<accession>A0A939EJZ7</accession>
<gene>
    <name evidence="3" type="ORF">J0X15_00165</name>
</gene>
<dbReference type="Proteomes" id="UP000664779">
    <property type="component" value="Unassembled WGS sequence"/>
</dbReference>
<dbReference type="PROSITE" id="PS51257">
    <property type="entry name" value="PROKAR_LIPOPROTEIN"/>
    <property type="match status" value="1"/>
</dbReference>
<feature type="chain" id="PRO_5037451019" evidence="1">
    <location>
        <begin position="22"/>
        <end position="89"/>
    </location>
</feature>
<reference evidence="3" key="1">
    <citation type="submission" date="2021-03" db="EMBL/GenBank/DDBJ databases">
        <title>Roseibium sp. CAU 1637 isolated from Incheon.</title>
        <authorList>
            <person name="Kim W."/>
        </authorList>
    </citation>
    <scope>NUCLEOTIDE SEQUENCE</scope>
    <source>
        <strain evidence="3">CAU 1637</strain>
    </source>
</reference>
<name>A0A939EJZ7_9HYPH</name>
<evidence type="ECO:0000313" key="3">
    <source>
        <dbReference type="EMBL" id="MBO0343620.1"/>
    </source>
</evidence>
<keyword evidence="1" id="KW-0732">Signal</keyword>
<evidence type="ECO:0000256" key="1">
    <source>
        <dbReference type="SAM" id="SignalP"/>
    </source>
</evidence>
<proteinExistence type="predicted"/>
<dbReference type="Pfam" id="PF13488">
    <property type="entry name" value="Gly-zipper_Omp"/>
    <property type="match status" value="1"/>
</dbReference>
<organism evidence="3 4">
    <name type="scientific">Roseibium limicola</name>
    <dbReference type="NCBI Taxonomy" id="2816037"/>
    <lineage>
        <taxon>Bacteria</taxon>
        <taxon>Pseudomonadati</taxon>
        <taxon>Pseudomonadota</taxon>
        <taxon>Alphaproteobacteria</taxon>
        <taxon>Hyphomicrobiales</taxon>
        <taxon>Stappiaceae</taxon>
        <taxon>Roseibium</taxon>
    </lineage>
</organism>
<dbReference type="InterPro" id="IPR039567">
    <property type="entry name" value="Gly-zipper"/>
</dbReference>
<keyword evidence="4" id="KW-1185">Reference proteome</keyword>
<sequence>MKKILIVSAATLMLAACQSNSQGDRALVGAGLGGATGAAVGAAASGTAGGALAGAAIGAAGGAIVGSATTPKNCVAYDSAGNPYRVSCP</sequence>
<dbReference type="AlphaFoldDB" id="A0A939EJZ7"/>
<dbReference type="RefSeq" id="WP_206937114.1">
    <property type="nucleotide sequence ID" value="NZ_JAFLNF010000001.1"/>
</dbReference>
<dbReference type="EMBL" id="JAFLNF010000001">
    <property type="protein sequence ID" value="MBO0343620.1"/>
    <property type="molecule type" value="Genomic_DNA"/>
</dbReference>
<evidence type="ECO:0000313" key="4">
    <source>
        <dbReference type="Proteomes" id="UP000664779"/>
    </source>
</evidence>